<dbReference type="InterPro" id="IPR038056">
    <property type="entry name" value="YjbR-like_sf"/>
</dbReference>
<dbReference type="OrthoDB" id="9789813at2"/>
<dbReference type="AlphaFoldDB" id="A0A4Y1WXZ7"/>
<accession>A0A4Y1WXZ7</accession>
<organism evidence="1 2">
    <name type="scientific">Alistipes dispar</name>
    <dbReference type="NCBI Taxonomy" id="2585119"/>
    <lineage>
        <taxon>Bacteria</taxon>
        <taxon>Pseudomonadati</taxon>
        <taxon>Bacteroidota</taxon>
        <taxon>Bacteroidia</taxon>
        <taxon>Bacteroidales</taxon>
        <taxon>Rikenellaceae</taxon>
        <taxon>Alistipes</taxon>
    </lineage>
</organism>
<dbReference type="PANTHER" id="PTHR35145">
    <property type="entry name" value="CYTOPLASMIC PROTEIN-RELATED"/>
    <property type="match status" value="1"/>
</dbReference>
<evidence type="ECO:0000313" key="1">
    <source>
        <dbReference type="EMBL" id="BBL05662.1"/>
    </source>
</evidence>
<dbReference type="InterPro" id="IPR007351">
    <property type="entry name" value="YjbR"/>
</dbReference>
<dbReference type="Pfam" id="PF04237">
    <property type="entry name" value="YjbR"/>
    <property type="match status" value="1"/>
</dbReference>
<name>A0A4Y1WXZ7_9BACT</name>
<gene>
    <name evidence="1" type="ORF">A5CPEGH6_03000</name>
</gene>
<dbReference type="GO" id="GO:0003677">
    <property type="term" value="F:DNA binding"/>
    <property type="evidence" value="ECO:0007669"/>
    <property type="project" value="UniProtKB-KW"/>
</dbReference>
<dbReference type="Proteomes" id="UP000319374">
    <property type="component" value="Chromosome"/>
</dbReference>
<evidence type="ECO:0000313" key="2">
    <source>
        <dbReference type="Proteomes" id="UP000319374"/>
    </source>
</evidence>
<dbReference type="GeneID" id="98672275"/>
<keyword evidence="2" id="KW-1185">Reference proteome</keyword>
<dbReference type="InterPro" id="IPR058532">
    <property type="entry name" value="YjbR/MT2646/Rv2570-like"/>
</dbReference>
<protein>
    <submittedName>
        <fullName evidence="1">DNA-binding protein</fullName>
    </submittedName>
</protein>
<dbReference type="EMBL" id="AP019736">
    <property type="protein sequence ID" value="BBL05662.1"/>
    <property type="molecule type" value="Genomic_DNA"/>
</dbReference>
<dbReference type="KEGG" id="ada:A5CPEGH6_03000"/>
<dbReference type="RefSeq" id="WP_141427599.1">
    <property type="nucleotide sequence ID" value="NZ_AP019736.1"/>
</dbReference>
<dbReference type="SUPFAM" id="SSF142906">
    <property type="entry name" value="YjbR-like"/>
    <property type="match status" value="1"/>
</dbReference>
<proteinExistence type="predicted"/>
<keyword evidence="1" id="KW-0238">DNA-binding</keyword>
<reference evidence="2" key="1">
    <citation type="submission" date="2019-06" db="EMBL/GenBank/DDBJ databases">
        <title>Alistipes onderdonkii subsp. vulgaris subsp. nov., Alistipes dispar sp. nov. and Alistipes communis sp. nov., isolated from human faeces, and creation of Alistipes onderdonkii subsp. onderdonkii subsp. nov.</title>
        <authorList>
            <person name="Sakamoto M."/>
            <person name="Ikeyama N."/>
            <person name="Ogata Y."/>
            <person name="Suda W."/>
            <person name="Iino T."/>
            <person name="Hattori M."/>
            <person name="Ohkuma M."/>
        </authorList>
    </citation>
    <scope>NUCLEOTIDE SEQUENCE [LARGE SCALE GENOMIC DNA]</scope>
    <source>
        <strain evidence="2">5CPEGH6</strain>
    </source>
</reference>
<dbReference type="PANTHER" id="PTHR35145:SF1">
    <property type="entry name" value="CYTOPLASMIC PROTEIN"/>
    <property type="match status" value="1"/>
</dbReference>
<sequence length="128" mass="14896">MDVLAFRDYCLSLPFTEECTPFDETTLVYKVGGRMYAFADMVGFERIALKCDPEEALLLRERYPDEVTPAWHTNKRLWNDVRTTGDLPDAFIRAQIRNSYLLVVRRNVTPRARREEILARIGELGLPE</sequence>
<dbReference type="Gene3D" id="3.90.1150.30">
    <property type="match status" value="1"/>
</dbReference>